<dbReference type="EMBL" id="KI392510">
    <property type="protein sequence ID" value="ERN15153.1"/>
    <property type="molecule type" value="Genomic_DNA"/>
</dbReference>
<evidence type="ECO:0000313" key="2">
    <source>
        <dbReference type="EMBL" id="ERN15153.1"/>
    </source>
</evidence>
<reference evidence="3" key="1">
    <citation type="journal article" date="2013" name="Science">
        <title>The Amborella genome and the evolution of flowering plants.</title>
        <authorList>
            <consortium name="Amborella Genome Project"/>
        </authorList>
    </citation>
    <scope>NUCLEOTIDE SEQUENCE [LARGE SCALE GENOMIC DNA]</scope>
</reference>
<gene>
    <name evidence="2" type="ORF">AMTR_s00056p00132720</name>
</gene>
<proteinExistence type="predicted"/>
<accession>U5D479</accession>
<dbReference type="Gramene" id="ERN15153">
    <property type="protein sequence ID" value="ERN15153"/>
    <property type="gene ID" value="AMTR_s00056p00132720"/>
</dbReference>
<name>U5D479_AMBTC</name>
<dbReference type="Proteomes" id="UP000017836">
    <property type="component" value="Unassembled WGS sequence"/>
</dbReference>
<keyword evidence="3" id="KW-1185">Reference proteome</keyword>
<feature type="region of interest" description="Disordered" evidence="1">
    <location>
        <begin position="67"/>
        <end position="106"/>
    </location>
</feature>
<protein>
    <submittedName>
        <fullName evidence="2">Uncharacterized protein</fullName>
    </submittedName>
</protein>
<dbReference type="HOGENOM" id="CLU_1973509_0_0_1"/>
<evidence type="ECO:0000313" key="3">
    <source>
        <dbReference type="Proteomes" id="UP000017836"/>
    </source>
</evidence>
<evidence type="ECO:0000256" key="1">
    <source>
        <dbReference type="SAM" id="MobiDB-lite"/>
    </source>
</evidence>
<organism evidence="2 3">
    <name type="scientific">Amborella trichopoda</name>
    <dbReference type="NCBI Taxonomy" id="13333"/>
    <lineage>
        <taxon>Eukaryota</taxon>
        <taxon>Viridiplantae</taxon>
        <taxon>Streptophyta</taxon>
        <taxon>Embryophyta</taxon>
        <taxon>Tracheophyta</taxon>
        <taxon>Spermatophyta</taxon>
        <taxon>Magnoliopsida</taxon>
        <taxon>Amborellales</taxon>
        <taxon>Amborellaceae</taxon>
        <taxon>Amborella</taxon>
    </lineage>
</organism>
<feature type="compositionally biased region" description="Basic and acidic residues" evidence="1">
    <location>
        <begin position="83"/>
        <end position="95"/>
    </location>
</feature>
<dbReference type="AlphaFoldDB" id="U5D479"/>
<sequence>MTLKGKGGNVVTLQPIDDTHHGMCYSTNHHLGGFQKLQKYLILETNKNRRSRRLYKERMRNKTLRTLHSQPIIPRISSNPWRDGVHQTRTPEEARPSQLEEVTKEPQLRRSSRVRRAILNYVDVALA</sequence>